<evidence type="ECO:0000256" key="1">
    <source>
        <dbReference type="SAM" id="Phobius"/>
    </source>
</evidence>
<accession>A0A2T0S0E4</accession>
<reference evidence="2 3" key="1">
    <citation type="submission" date="2018-03" db="EMBL/GenBank/DDBJ databases">
        <title>Genomic Encyclopedia of Archaeal and Bacterial Type Strains, Phase II (KMG-II): from individual species to whole genera.</title>
        <authorList>
            <person name="Goeker M."/>
        </authorList>
    </citation>
    <scope>NUCLEOTIDE SEQUENCE [LARGE SCALE GENOMIC DNA]</scope>
    <source>
        <strain evidence="2 3">DSM 29328</strain>
    </source>
</reference>
<keyword evidence="3" id="KW-1185">Reference proteome</keyword>
<keyword evidence="1" id="KW-1133">Transmembrane helix</keyword>
<dbReference type="EMBL" id="PVTD01000001">
    <property type="protein sequence ID" value="PRY26901.1"/>
    <property type="molecule type" value="Genomic_DNA"/>
</dbReference>
<evidence type="ECO:0000313" key="2">
    <source>
        <dbReference type="EMBL" id="PRY26901.1"/>
    </source>
</evidence>
<dbReference type="Gene3D" id="1.25.40.10">
    <property type="entry name" value="Tetratricopeptide repeat domain"/>
    <property type="match status" value="1"/>
</dbReference>
<keyword evidence="1" id="KW-0472">Membrane</keyword>
<feature type="transmembrane region" description="Helical" evidence="1">
    <location>
        <begin position="153"/>
        <end position="171"/>
    </location>
</feature>
<protein>
    <recommendedName>
        <fullName evidence="4">Tetratricopeptide repeat protein</fullName>
    </recommendedName>
</protein>
<comment type="caution">
    <text evidence="2">The sequence shown here is derived from an EMBL/GenBank/DDBJ whole genome shotgun (WGS) entry which is preliminary data.</text>
</comment>
<dbReference type="InterPro" id="IPR011990">
    <property type="entry name" value="TPR-like_helical_dom_sf"/>
</dbReference>
<name>A0A2T0S0E4_9RHOB</name>
<dbReference type="SUPFAM" id="SSF48452">
    <property type="entry name" value="TPR-like"/>
    <property type="match status" value="1"/>
</dbReference>
<organism evidence="2 3">
    <name type="scientific">Aliiruegeria haliotis</name>
    <dbReference type="NCBI Taxonomy" id="1280846"/>
    <lineage>
        <taxon>Bacteria</taxon>
        <taxon>Pseudomonadati</taxon>
        <taxon>Pseudomonadota</taxon>
        <taxon>Alphaproteobacteria</taxon>
        <taxon>Rhodobacterales</taxon>
        <taxon>Roseobacteraceae</taxon>
        <taxon>Aliiruegeria</taxon>
    </lineage>
</organism>
<evidence type="ECO:0000313" key="3">
    <source>
        <dbReference type="Proteomes" id="UP000239480"/>
    </source>
</evidence>
<dbReference type="AlphaFoldDB" id="A0A2T0S0E4"/>
<dbReference type="OrthoDB" id="54411at2"/>
<evidence type="ECO:0008006" key="4">
    <source>
        <dbReference type="Google" id="ProtNLM"/>
    </source>
</evidence>
<proteinExistence type="predicted"/>
<dbReference type="RefSeq" id="WP_106203606.1">
    <property type="nucleotide sequence ID" value="NZ_PVTD01000001.1"/>
</dbReference>
<dbReference type="Proteomes" id="UP000239480">
    <property type="component" value="Unassembled WGS sequence"/>
</dbReference>
<gene>
    <name evidence="2" type="ORF">CLV78_1011006</name>
</gene>
<sequence>MRGPTEAIENTESSSGFTDRVRLALAKVVQSEAFAASPRLQQFLTFIVEEALSGHGDRIRGKAIAVEVYGRRLDGDDGASGLNLVRVEARRLRRLLAEYYEGEGAEEDIRIQVPAGGYRPKLTEGHAPPPQPETTPSEIAVEDAPGARKWRGVGVAVVLLLVAAVAGVSFLSRPAGTPSDGFGPTVETAARDLPVPRLQAVNLTDQARGMLFPAFELKRQALALQLFRHAIELDPTYSGGYAGAAQTLATLAILTPDPGVREERLSQAEAYATRAMETARADGWANASSAWVQAAAGNRDAAMGLARTAIDLSPADGHVLDVVGMVSLVSGAPELAAEVSDPKRERTGEGRFGARNIWGVSQYVLGNYRESVDAFSGAAAAGDPVSPPSLVFQAAAHDKLGETEEARRLVVELRETWPDFPAQFLISQTLASNPDVGDDILEVLSRHGFRAEPSPLGGN</sequence>
<keyword evidence="1" id="KW-0812">Transmembrane</keyword>